<protein>
    <recommendedName>
        <fullName evidence="2">EamA domain-containing protein</fullName>
    </recommendedName>
</protein>
<dbReference type="PANTHER" id="PTHR22911:SF137">
    <property type="entry name" value="SOLUTE CARRIER FAMILY 35 MEMBER G2-RELATED"/>
    <property type="match status" value="1"/>
</dbReference>
<gene>
    <name evidence="3" type="ORF">DSM19430T_19500</name>
</gene>
<dbReference type="AlphaFoldDB" id="A0A7J0BU71"/>
<evidence type="ECO:0000313" key="3">
    <source>
        <dbReference type="EMBL" id="GFM37266.1"/>
    </source>
</evidence>
<comment type="caution">
    <text evidence="3">The sequence shown here is derived from an EMBL/GenBank/DDBJ whole genome shotgun (WGS) entry which is preliminary data.</text>
</comment>
<evidence type="ECO:0000256" key="1">
    <source>
        <dbReference type="SAM" id="Phobius"/>
    </source>
</evidence>
<dbReference type="InterPro" id="IPR037185">
    <property type="entry name" value="EmrE-like"/>
</dbReference>
<feature type="transmembrane region" description="Helical" evidence="1">
    <location>
        <begin position="170"/>
        <end position="190"/>
    </location>
</feature>
<sequence length="309" mass="32317">MPLLPMASMVSVMPLMGEAAALLTAILWGLSACMHTSAARLVGSLSLNLFRLPLSLLFFLAGMLIFGTPWSLPEGAAGWFILSGVVGLAFGDVVFYASAVRLGARLSVLLWELTPAATAVLAYFFLGETISLTGMAGIALTMLGVLWVLLEKHDGSIPDLTPQRWVQGIFFALVSVAAQSVSTVCARNALIMGGDVLTGAALRTGSASLALWMFVLLAGRAGHVVRTLRGSPKALRLMLAAGIIGPTVGVWLSLVAVKYTKAGIAATIIGLEPLVVIALLAVYERKRPSPRLAVGAAIAFAGTAMLFLR</sequence>
<evidence type="ECO:0000259" key="2">
    <source>
        <dbReference type="Pfam" id="PF00892"/>
    </source>
</evidence>
<reference evidence="3 4" key="1">
    <citation type="submission" date="2020-05" db="EMBL/GenBank/DDBJ databases">
        <title>Draft genome sequence of Desulfovibrio psychrotolerans JS1T.</title>
        <authorList>
            <person name="Ueno A."/>
            <person name="Tamazawa S."/>
            <person name="Tamamura S."/>
            <person name="Murakami T."/>
            <person name="Kiyama T."/>
            <person name="Inomata H."/>
            <person name="Amano Y."/>
            <person name="Miyakawa K."/>
            <person name="Tamaki H."/>
            <person name="Naganuma T."/>
            <person name="Kaneko K."/>
        </authorList>
    </citation>
    <scope>NUCLEOTIDE SEQUENCE [LARGE SCALE GENOMIC DNA]</scope>
    <source>
        <strain evidence="3 4">JS1</strain>
    </source>
</reference>
<feature type="transmembrane region" description="Helical" evidence="1">
    <location>
        <begin position="76"/>
        <end position="96"/>
    </location>
</feature>
<dbReference type="SUPFAM" id="SSF103481">
    <property type="entry name" value="Multidrug resistance efflux transporter EmrE"/>
    <property type="match status" value="2"/>
</dbReference>
<evidence type="ECO:0000313" key="4">
    <source>
        <dbReference type="Proteomes" id="UP000503820"/>
    </source>
</evidence>
<feature type="transmembrane region" description="Helical" evidence="1">
    <location>
        <begin position="20"/>
        <end position="42"/>
    </location>
</feature>
<organism evidence="3 4">
    <name type="scientific">Desulfovibrio psychrotolerans</name>
    <dbReference type="NCBI Taxonomy" id="415242"/>
    <lineage>
        <taxon>Bacteria</taxon>
        <taxon>Pseudomonadati</taxon>
        <taxon>Thermodesulfobacteriota</taxon>
        <taxon>Desulfovibrionia</taxon>
        <taxon>Desulfovibrionales</taxon>
        <taxon>Desulfovibrionaceae</taxon>
        <taxon>Desulfovibrio</taxon>
    </lineage>
</organism>
<keyword evidence="4" id="KW-1185">Reference proteome</keyword>
<feature type="transmembrane region" description="Helical" evidence="1">
    <location>
        <begin position="196"/>
        <end position="217"/>
    </location>
</feature>
<dbReference type="InterPro" id="IPR000620">
    <property type="entry name" value="EamA_dom"/>
</dbReference>
<keyword evidence="1" id="KW-0472">Membrane</keyword>
<dbReference type="Proteomes" id="UP000503820">
    <property type="component" value="Unassembled WGS sequence"/>
</dbReference>
<accession>A0A7J0BU71</accession>
<dbReference type="EMBL" id="BLVP01000008">
    <property type="protein sequence ID" value="GFM37266.1"/>
    <property type="molecule type" value="Genomic_DNA"/>
</dbReference>
<feature type="transmembrane region" description="Helical" evidence="1">
    <location>
        <begin position="290"/>
        <end position="308"/>
    </location>
</feature>
<dbReference type="Pfam" id="PF00892">
    <property type="entry name" value="EamA"/>
    <property type="match status" value="2"/>
</dbReference>
<feature type="transmembrane region" description="Helical" evidence="1">
    <location>
        <begin position="108"/>
        <end position="126"/>
    </location>
</feature>
<feature type="transmembrane region" description="Helical" evidence="1">
    <location>
        <begin position="49"/>
        <end position="70"/>
    </location>
</feature>
<feature type="domain" description="EamA" evidence="2">
    <location>
        <begin position="168"/>
        <end position="307"/>
    </location>
</feature>
<feature type="domain" description="EamA" evidence="2">
    <location>
        <begin position="16"/>
        <end position="149"/>
    </location>
</feature>
<proteinExistence type="predicted"/>
<name>A0A7J0BU71_9BACT</name>
<feature type="transmembrane region" description="Helical" evidence="1">
    <location>
        <begin position="263"/>
        <end position="283"/>
    </location>
</feature>
<keyword evidence="1" id="KW-0812">Transmembrane</keyword>
<dbReference type="PANTHER" id="PTHR22911">
    <property type="entry name" value="ACYL-MALONYL CONDENSING ENZYME-RELATED"/>
    <property type="match status" value="1"/>
</dbReference>
<feature type="transmembrane region" description="Helical" evidence="1">
    <location>
        <begin position="132"/>
        <end position="150"/>
    </location>
</feature>
<feature type="transmembrane region" description="Helical" evidence="1">
    <location>
        <begin position="237"/>
        <end position="257"/>
    </location>
</feature>
<dbReference type="RefSeq" id="WP_174409884.1">
    <property type="nucleotide sequence ID" value="NZ_BLVP01000008.1"/>
</dbReference>
<dbReference type="GO" id="GO:0016020">
    <property type="term" value="C:membrane"/>
    <property type="evidence" value="ECO:0007669"/>
    <property type="project" value="InterPro"/>
</dbReference>
<keyword evidence="1" id="KW-1133">Transmembrane helix</keyword>